<reference evidence="7" key="1">
    <citation type="journal article" date="2020" name="bioRxiv">
        <title>Genomic and phenotypic heterogeneity of clinical isolates of the human pathogens Aspergillus fumigatus, Aspergillus lentulus and Aspergillus fumigatiaffinis.</title>
        <authorList>
            <person name="dos Santos R.A.C."/>
            <person name="Steenwyk J.L."/>
            <person name="Rivero-Menendez O."/>
            <person name="Mead M.E."/>
            <person name="Silva L.P."/>
            <person name="Bastos R.W."/>
            <person name="Alastruey-Izquierdo A."/>
            <person name="Goldman G.H."/>
            <person name="Rokas A."/>
        </authorList>
    </citation>
    <scope>NUCLEOTIDE SEQUENCE</scope>
    <source>
        <strain evidence="7">CNM-CM6805</strain>
    </source>
</reference>
<evidence type="ECO:0000313" key="8">
    <source>
        <dbReference type="Proteomes" id="UP000653565"/>
    </source>
</evidence>
<dbReference type="Proteomes" id="UP000653565">
    <property type="component" value="Unassembled WGS sequence"/>
</dbReference>
<keyword evidence="4" id="KW-0804">Transcription</keyword>
<evidence type="ECO:0000256" key="2">
    <source>
        <dbReference type="ARBA" id="ARBA00022833"/>
    </source>
</evidence>
<dbReference type="OrthoDB" id="2441642at2759"/>
<organism evidence="7 8">
    <name type="scientific">Aspergillus fumigatiaffinis</name>
    <dbReference type="NCBI Taxonomy" id="340414"/>
    <lineage>
        <taxon>Eukaryota</taxon>
        <taxon>Fungi</taxon>
        <taxon>Dikarya</taxon>
        <taxon>Ascomycota</taxon>
        <taxon>Pezizomycotina</taxon>
        <taxon>Eurotiomycetes</taxon>
        <taxon>Eurotiomycetidae</taxon>
        <taxon>Eurotiales</taxon>
        <taxon>Aspergillaceae</taxon>
        <taxon>Aspergillus</taxon>
        <taxon>Aspergillus subgen. Fumigati</taxon>
    </lineage>
</organism>
<dbReference type="GO" id="GO:0046872">
    <property type="term" value="F:metal ion binding"/>
    <property type="evidence" value="ECO:0007669"/>
    <property type="project" value="UniProtKB-KW"/>
</dbReference>
<keyword evidence="2" id="KW-0862">Zinc</keyword>
<keyword evidence="8" id="KW-1185">Reference proteome</keyword>
<evidence type="ECO:0008006" key="9">
    <source>
        <dbReference type="Google" id="ProtNLM"/>
    </source>
</evidence>
<feature type="region of interest" description="Disordered" evidence="6">
    <location>
        <begin position="1"/>
        <end position="46"/>
    </location>
</feature>
<accession>A0A8H4GIM8</accession>
<evidence type="ECO:0000256" key="4">
    <source>
        <dbReference type="ARBA" id="ARBA00023163"/>
    </source>
</evidence>
<evidence type="ECO:0000313" key="7">
    <source>
        <dbReference type="EMBL" id="KAF4240421.1"/>
    </source>
</evidence>
<name>A0A8H4GIM8_9EURO</name>
<comment type="caution">
    <text evidence="7">The sequence shown here is derived from an EMBL/GenBank/DDBJ whole genome shotgun (WGS) entry which is preliminary data.</text>
</comment>
<evidence type="ECO:0000256" key="5">
    <source>
        <dbReference type="ARBA" id="ARBA00023242"/>
    </source>
</evidence>
<dbReference type="PANTHER" id="PTHR47660">
    <property type="entry name" value="TRANSCRIPTION FACTOR WITH C2H2 AND ZN(2)-CYS(6) DNA BINDING DOMAIN (EUROFUNG)-RELATED-RELATED"/>
    <property type="match status" value="1"/>
</dbReference>
<dbReference type="AlphaFoldDB" id="A0A8H4GIM8"/>
<feature type="compositionally biased region" description="Basic and acidic residues" evidence="6">
    <location>
        <begin position="33"/>
        <end position="45"/>
    </location>
</feature>
<keyword evidence="1" id="KW-0479">Metal-binding</keyword>
<keyword evidence="5" id="KW-0539">Nucleus</keyword>
<evidence type="ECO:0000256" key="3">
    <source>
        <dbReference type="ARBA" id="ARBA00023015"/>
    </source>
</evidence>
<protein>
    <recommendedName>
        <fullName evidence="9">Transcription factor domain-containing protein</fullName>
    </recommendedName>
</protein>
<sequence length="409" mass="46361">MHSVSPVLVRKPSEESPLEPAVPDPFTLFLPTGERESPSSGRELEDGVESLTLPFNFASLERSPLPIGLSAELQLGEQSQQNYHLSSLPSPDWNEVSKGEVGLLSCSTEQYLFCVQPEVAAHQPFLSLDDGSLQFNRSLLETHIRMMSQEDMLPPYIHPWQLDGDCPSATLIHCKGLLRMYVTSKSNYEASRYTLESMKMETDRILSQQCTNNEVELLGSVQALLLYSTSAFFASIDNQWAQSSPFIVDAAFMAKLETVAYSLSLSGFVTKEETEHTRPSSWEKWILAAAKRRTILVLYLFTLIFSSINHLPLCIFNSLKYLPSPEARSLWKARDKEEWGRAYNRWLVTWHNGGPFMFVELVQWTYPDCENQSDKSAAEERWQTWLADADEFGMLVVLEISRLVAIKSP</sequence>
<reference evidence="7" key="2">
    <citation type="submission" date="2020-04" db="EMBL/GenBank/DDBJ databases">
        <authorList>
            <person name="Santos R.A.C."/>
            <person name="Steenwyk J.L."/>
            <person name="Rivero-Menendez O."/>
            <person name="Mead M.E."/>
            <person name="Silva L.P."/>
            <person name="Bastos R.W."/>
            <person name="Alastruey-Izquierdo A."/>
            <person name="Goldman G.H."/>
            <person name="Rokas A."/>
        </authorList>
    </citation>
    <scope>NUCLEOTIDE SEQUENCE</scope>
    <source>
        <strain evidence="7">CNM-CM6805</strain>
    </source>
</reference>
<proteinExistence type="predicted"/>
<evidence type="ECO:0000256" key="1">
    <source>
        <dbReference type="ARBA" id="ARBA00022723"/>
    </source>
</evidence>
<keyword evidence="3" id="KW-0805">Transcription regulation</keyword>
<gene>
    <name evidence="7" type="ORF">CNMCM6805_004941</name>
</gene>
<dbReference type="EMBL" id="JAAAPX010000026">
    <property type="protein sequence ID" value="KAF4240421.1"/>
    <property type="molecule type" value="Genomic_DNA"/>
</dbReference>
<dbReference type="PANTHER" id="PTHR47660:SF3">
    <property type="entry name" value="FINGER DOMAIN PROTEIN, PUTATIVE (AFU_ORTHOLOGUE AFUA_4G03310)-RELATED"/>
    <property type="match status" value="1"/>
</dbReference>
<evidence type="ECO:0000256" key="6">
    <source>
        <dbReference type="SAM" id="MobiDB-lite"/>
    </source>
</evidence>